<dbReference type="InterPro" id="IPR000524">
    <property type="entry name" value="Tscrpt_reg_HTH_GntR"/>
</dbReference>
<dbReference type="SMART" id="SM00895">
    <property type="entry name" value="FCD"/>
    <property type="match status" value="1"/>
</dbReference>
<dbReference type="PANTHER" id="PTHR43537">
    <property type="entry name" value="TRANSCRIPTIONAL REGULATOR, GNTR FAMILY"/>
    <property type="match status" value="1"/>
</dbReference>
<keyword evidence="7" id="KW-1185">Reference proteome</keyword>
<evidence type="ECO:0000313" key="6">
    <source>
        <dbReference type="EMBL" id="AXV06383.1"/>
    </source>
</evidence>
<feature type="domain" description="HTH gntR-type" evidence="5">
    <location>
        <begin position="4"/>
        <end position="73"/>
    </location>
</feature>
<dbReference type="GO" id="GO:0003700">
    <property type="term" value="F:DNA-binding transcription factor activity"/>
    <property type="evidence" value="ECO:0007669"/>
    <property type="project" value="InterPro"/>
</dbReference>
<dbReference type="Proteomes" id="UP000264006">
    <property type="component" value="Chromosome"/>
</dbReference>
<feature type="coiled-coil region" evidence="4">
    <location>
        <begin position="175"/>
        <end position="202"/>
    </location>
</feature>
<proteinExistence type="predicted"/>
<dbReference type="PROSITE" id="PS50949">
    <property type="entry name" value="HTH_GNTR"/>
    <property type="match status" value="1"/>
</dbReference>
<dbReference type="Gene3D" id="1.10.10.10">
    <property type="entry name" value="Winged helix-like DNA-binding domain superfamily/Winged helix DNA-binding domain"/>
    <property type="match status" value="1"/>
</dbReference>
<gene>
    <name evidence="6" type="ORF">DVS28_a1692</name>
</gene>
<dbReference type="KEGG" id="euz:DVS28_a1692"/>
<keyword evidence="2" id="KW-0238">DNA-binding</keyword>
<dbReference type="InterPro" id="IPR008920">
    <property type="entry name" value="TF_FadR/GntR_C"/>
</dbReference>
<dbReference type="CDD" id="cd07377">
    <property type="entry name" value="WHTH_GntR"/>
    <property type="match status" value="1"/>
</dbReference>
<accession>A0A346XVY6</accession>
<dbReference type="EMBL" id="CP031165">
    <property type="protein sequence ID" value="AXV06383.1"/>
    <property type="molecule type" value="Genomic_DNA"/>
</dbReference>
<dbReference type="SMART" id="SM00345">
    <property type="entry name" value="HTH_GNTR"/>
    <property type="match status" value="1"/>
</dbReference>
<dbReference type="InterPro" id="IPR036390">
    <property type="entry name" value="WH_DNA-bd_sf"/>
</dbReference>
<evidence type="ECO:0000259" key="5">
    <source>
        <dbReference type="PROSITE" id="PS50949"/>
    </source>
</evidence>
<protein>
    <submittedName>
        <fullName evidence="6">Transcriptional regulator, GntR family</fullName>
    </submittedName>
</protein>
<evidence type="ECO:0000256" key="3">
    <source>
        <dbReference type="ARBA" id="ARBA00023163"/>
    </source>
</evidence>
<dbReference type="Pfam" id="PF00392">
    <property type="entry name" value="GntR"/>
    <property type="match status" value="1"/>
</dbReference>
<evidence type="ECO:0000256" key="2">
    <source>
        <dbReference type="ARBA" id="ARBA00023125"/>
    </source>
</evidence>
<keyword evidence="3" id="KW-0804">Transcription</keyword>
<dbReference type="SUPFAM" id="SSF46785">
    <property type="entry name" value="Winged helix' DNA-binding domain"/>
    <property type="match status" value="1"/>
</dbReference>
<evidence type="ECO:0000256" key="4">
    <source>
        <dbReference type="SAM" id="Coils"/>
    </source>
</evidence>
<dbReference type="PRINTS" id="PR00035">
    <property type="entry name" value="HTHGNTR"/>
</dbReference>
<keyword evidence="1" id="KW-0805">Transcription regulation</keyword>
<dbReference type="InterPro" id="IPR036388">
    <property type="entry name" value="WH-like_DNA-bd_sf"/>
</dbReference>
<dbReference type="GO" id="GO:0003677">
    <property type="term" value="F:DNA binding"/>
    <property type="evidence" value="ECO:0007669"/>
    <property type="project" value="UniProtKB-KW"/>
</dbReference>
<dbReference type="Gene3D" id="1.20.120.530">
    <property type="entry name" value="GntR ligand-binding domain-like"/>
    <property type="match status" value="1"/>
</dbReference>
<dbReference type="AlphaFoldDB" id="A0A346XVY6"/>
<organism evidence="6 7">
    <name type="scientific">Euzebya pacifica</name>
    <dbReference type="NCBI Taxonomy" id="1608957"/>
    <lineage>
        <taxon>Bacteria</taxon>
        <taxon>Bacillati</taxon>
        <taxon>Actinomycetota</taxon>
        <taxon>Nitriliruptoria</taxon>
        <taxon>Euzebyales</taxon>
    </lineage>
</organism>
<evidence type="ECO:0000313" key="7">
    <source>
        <dbReference type="Proteomes" id="UP000264006"/>
    </source>
</evidence>
<reference evidence="6 7" key="1">
    <citation type="submission" date="2018-09" db="EMBL/GenBank/DDBJ databases">
        <title>Complete genome sequence of Euzebya sp. DY32-46 isolated from seawater of Pacific Ocean.</title>
        <authorList>
            <person name="Xu L."/>
            <person name="Wu Y.-H."/>
            <person name="Xu X.-W."/>
        </authorList>
    </citation>
    <scope>NUCLEOTIDE SEQUENCE [LARGE SCALE GENOMIC DNA]</scope>
    <source>
        <strain evidence="6 7">DY32-46</strain>
    </source>
</reference>
<evidence type="ECO:0000256" key="1">
    <source>
        <dbReference type="ARBA" id="ARBA00023015"/>
    </source>
</evidence>
<keyword evidence="4" id="KW-0175">Coiled coil</keyword>
<dbReference type="PANTHER" id="PTHR43537:SF5">
    <property type="entry name" value="UXU OPERON TRANSCRIPTIONAL REGULATOR"/>
    <property type="match status" value="1"/>
</dbReference>
<dbReference type="InterPro" id="IPR011711">
    <property type="entry name" value="GntR_C"/>
</dbReference>
<sequence>MAPSPLYQQVAGRIREAIVDGRFGPGDALPGERELAETFGVSRASVREALRQLEAQGLVAGGRTAQGRTVARTNRKALTQALTDSMALQQVPLTDLVELRCAVEGQALRLAAAMPVLTALEEADAALATMRRSHDDAIAYDLADVAFHAALVRASGNQAMHAVMQACRDTQTRYLADALAEVEDLNGTLSRLTEEHEAILRAVDQGRGDDAAALTEMHIRGFYGRE</sequence>
<dbReference type="Pfam" id="PF07729">
    <property type="entry name" value="FCD"/>
    <property type="match status" value="1"/>
</dbReference>
<dbReference type="SUPFAM" id="SSF48008">
    <property type="entry name" value="GntR ligand-binding domain-like"/>
    <property type="match status" value="1"/>
</dbReference>
<name>A0A346XVY6_9ACTN</name>